<dbReference type="EMBL" id="LQYG01000113">
    <property type="protein sequence ID" value="KYC59363.1"/>
    <property type="molecule type" value="Genomic_DNA"/>
</dbReference>
<comment type="caution">
    <text evidence="2">The sequence shown here is derived from an EMBL/GenBank/DDBJ whole genome shotgun (WGS) entry which is preliminary data.</text>
</comment>
<reference evidence="3" key="2">
    <citation type="submission" date="2016-01" db="EMBL/GenBank/DDBJ databases">
        <authorList>
            <person name="Mitreva M."/>
            <person name="Pepin K.H."/>
            <person name="Mihindukulasuriya K.A."/>
            <person name="Fulton R."/>
            <person name="Fronick C."/>
            <person name="O'Laughlin M."/>
            <person name="Miner T."/>
            <person name="Herter B."/>
            <person name="Rosa B.A."/>
            <person name="Cordes M."/>
            <person name="Tomlinson C."/>
            <person name="Wollam A."/>
            <person name="Palsikar V.B."/>
            <person name="Mardis E.R."/>
            <person name="Wilson R.K."/>
        </authorList>
    </citation>
    <scope>NUCLEOTIDE SEQUENCE [LARGE SCALE GENOMIC DNA]</scope>
    <source>
        <strain evidence="3">GED7749B</strain>
    </source>
</reference>
<evidence type="ECO:0000313" key="1">
    <source>
        <dbReference type="EMBL" id="KWZ84181.1"/>
    </source>
</evidence>
<protein>
    <submittedName>
        <fullName evidence="2">Uncharacterized protein</fullName>
    </submittedName>
</protein>
<dbReference type="AlphaFoldDB" id="A0A150JPZ2"/>
<evidence type="ECO:0000313" key="2">
    <source>
        <dbReference type="EMBL" id="KYC59363.1"/>
    </source>
</evidence>
<reference evidence="2 4" key="1">
    <citation type="submission" date="2016-01" db="EMBL/GenBank/DDBJ databases">
        <title>Genome Sequences of Twelve Sporeforming Bacillus Species Isolated from Foods.</title>
        <authorList>
            <person name="Berendsen E.M."/>
            <person name="Wells-Bennik M.H."/>
            <person name="Krawcyk A.O."/>
            <person name="De Jong A."/>
            <person name="Holsappel S."/>
            <person name="Eijlander R.T."/>
            <person name="Kuipers O.P."/>
        </authorList>
    </citation>
    <scope>NUCLEOTIDE SEQUENCE [LARGE SCALE GENOMIC DNA]</scope>
    <source>
        <strain evidence="2 4">B4098</strain>
    </source>
</reference>
<evidence type="ECO:0000313" key="4">
    <source>
        <dbReference type="Proteomes" id="UP000075288"/>
    </source>
</evidence>
<name>A0A150JPZ2_HEYCO</name>
<dbReference type="EMBL" id="LRPN01000032">
    <property type="protein sequence ID" value="KWZ84181.1"/>
    <property type="molecule type" value="Genomic_DNA"/>
</dbReference>
<accession>A0A150JPZ2</accession>
<gene>
    <name evidence="2" type="ORF">B4098_2604</name>
    <name evidence="1" type="ORF">HMPREF3213_00970</name>
</gene>
<sequence length="50" mass="5454">MDVSPFLHDKFSSPVGAILLLIYGCRFENASGFRLSGAVPAVKIIRFIIS</sequence>
<organism evidence="2 4">
    <name type="scientific">Heyndrickxia coagulans</name>
    <name type="common">Weizmannia coagulans</name>
    <dbReference type="NCBI Taxonomy" id="1398"/>
    <lineage>
        <taxon>Bacteria</taxon>
        <taxon>Bacillati</taxon>
        <taxon>Bacillota</taxon>
        <taxon>Bacilli</taxon>
        <taxon>Bacillales</taxon>
        <taxon>Bacillaceae</taxon>
        <taxon>Heyndrickxia</taxon>
    </lineage>
</organism>
<dbReference type="Proteomes" id="UP000075288">
    <property type="component" value="Unassembled WGS sequence"/>
</dbReference>
<dbReference type="PATRIC" id="fig|1398.22.peg.978"/>
<dbReference type="Proteomes" id="UP000070376">
    <property type="component" value="Unassembled WGS sequence"/>
</dbReference>
<reference evidence="1" key="3">
    <citation type="submission" date="2016-01" db="EMBL/GenBank/DDBJ databases">
        <authorList>
            <person name="Oliw E.H."/>
        </authorList>
    </citation>
    <scope>NUCLEOTIDE SEQUENCE [LARGE SCALE GENOMIC DNA]</scope>
    <source>
        <strain evidence="1">GED7749B</strain>
    </source>
</reference>
<proteinExistence type="predicted"/>
<evidence type="ECO:0000313" key="3">
    <source>
        <dbReference type="Proteomes" id="UP000070376"/>
    </source>
</evidence>